<dbReference type="InterPro" id="IPR001007">
    <property type="entry name" value="VWF_dom"/>
</dbReference>
<feature type="compositionally biased region" description="Basic and acidic residues" evidence="1">
    <location>
        <begin position="414"/>
        <end position="442"/>
    </location>
</feature>
<dbReference type="GO" id="GO:0005886">
    <property type="term" value="C:plasma membrane"/>
    <property type="evidence" value="ECO:0007669"/>
    <property type="project" value="TreeGrafter"/>
</dbReference>
<keyword evidence="4" id="KW-1185">Reference proteome</keyword>
<reference evidence="3 4" key="1">
    <citation type="submission" date="2017-12" db="EMBL/GenBank/DDBJ databases">
        <title>Hemimetabolous genomes reveal molecular basis of termite eusociality.</title>
        <authorList>
            <person name="Harrison M.C."/>
            <person name="Jongepier E."/>
            <person name="Robertson H.M."/>
            <person name="Arning N."/>
            <person name="Bitard-Feildel T."/>
            <person name="Chao H."/>
            <person name="Childers C.P."/>
            <person name="Dinh H."/>
            <person name="Doddapaneni H."/>
            <person name="Dugan S."/>
            <person name="Gowin J."/>
            <person name="Greiner C."/>
            <person name="Han Y."/>
            <person name="Hu H."/>
            <person name="Hughes D.S.T."/>
            <person name="Huylmans A.-K."/>
            <person name="Kemena C."/>
            <person name="Kremer L.P.M."/>
            <person name="Lee S.L."/>
            <person name="Lopez-Ezquerra A."/>
            <person name="Mallet L."/>
            <person name="Monroy-Kuhn J.M."/>
            <person name="Moser A."/>
            <person name="Murali S.C."/>
            <person name="Muzny D.M."/>
            <person name="Otani S."/>
            <person name="Piulachs M.-D."/>
            <person name="Poelchau M."/>
            <person name="Qu J."/>
            <person name="Schaub F."/>
            <person name="Wada-Katsumata A."/>
            <person name="Worley K.C."/>
            <person name="Xie Q."/>
            <person name="Ylla G."/>
            <person name="Poulsen M."/>
            <person name="Gibbs R.A."/>
            <person name="Schal C."/>
            <person name="Richards S."/>
            <person name="Belles X."/>
            <person name="Korb J."/>
            <person name="Bornberg-Bauer E."/>
        </authorList>
    </citation>
    <scope>NUCLEOTIDE SEQUENCE [LARGE SCALE GENOMIC DNA]</scope>
    <source>
        <tissue evidence="3">Whole body</tissue>
    </source>
</reference>
<dbReference type="PROSITE" id="PS50184">
    <property type="entry name" value="VWFC_2"/>
    <property type="match status" value="1"/>
</dbReference>
<protein>
    <recommendedName>
        <fullName evidence="2">VWFC domain-containing protein</fullName>
    </recommendedName>
</protein>
<feature type="compositionally biased region" description="Polar residues" evidence="1">
    <location>
        <begin position="348"/>
        <end position="359"/>
    </location>
</feature>
<feature type="domain" description="VWFC" evidence="2">
    <location>
        <begin position="61"/>
        <end position="126"/>
    </location>
</feature>
<organism evidence="3 4">
    <name type="scientific">Cryptotermes secundus</name>
    <dbReference type="NCBI Taxonomy" id="105785"/>
    <lineage>
        <taxon>Eukaryota</taxon>
        <taxon>Metazoa</taxon>
        <taxon>Ecdysozoa</taxon>
        <taxon>Arthropoda</taxon>
        <taxon>Hexapoda</taxon>
        <taxon>Insecta</taxon>
        <taxon>Pterygota</taxon>
        <taxon>Neoptera</taxon>
        <taxon>Polyneoptera</taxon>
        <taxon>Dictyoptera</taxon>
        <taxon>Blattodea</taxon>
        <taxon>Blattoidea</taxon>
        <taxon>Termitoidae</taxon>
        <taxon>Kalotermitidae</taxon>
        <taxon>Cryptotermitinae</taxon>
        <taxon>Cryptotermes</taxon>
    </lineage>
</organism>
<dbReference type="AlphaFoldDB" id="A0A2J7PVY5"/>
<dbReference type="EMBL" id="NEVH01020940">
    <property type="protein sequence ID" value="PNF20507.1"/>
    <property type="molecule type" value="Genomic_DNA"/>
</dbReference>
<feature type="compositionally biased region" description="Basic and acidic residues" evidence="1">
    <location>
        <begin position="302"/>
        <end position="329"/>
    </location>
</feature>
<dbReference type="Gene3D" id="2.10.70.10">
    <property type="entry name" value="Complement Module, domain 1"/>
    <property type="match status" value="1"/>
</dbReference>
<evidence type="ECO:0000256" key="1">
    <source>
        <dbReference type="SAM" id="MobiDB-lite"/>
    </source>
</evidence>
<evidence type="ECO:0000259" key="2">
    <source>
        <dbReference type="PROSITE" id="PS50184"/>
    </source>
</evidence>
<feature type="compositionally biased region" description="Basic and acidic residues" evidence="1">
    <location>
        <begin position="453"/>
        <end position="475"/>
    </location>
</feature>
<feature type="compositionally biased region" description="Basic and acidic residues" evidence="1">
    <location>
        <begin position="159"/>
        <end position="168"/>
    </location>
</feature>
<dbReference type="OrthoDB" id="10068079at2759"/>
<feature type="compositionally biased region" description="Basic and acidic residues" evidence="1">
    <location>
        <begin position="525"/>
        <end position="558"/>
    </location>
</feature>
<sequence>MQECTLQVEGCRPVYQPGVCCPVRYDCDYVDVTELPELPATTQRPTPALLLTTTTPGPLDCRFNDELYADGARIETSKPCEHCYCMRGDIVCAVQECGTPLEREGKNCTALPPQPGQCCPEQYQCDNGTLPLESLSHETTEHADVGSLATRTTTASSIRGEEEEHERTTYNGQPVTEKKEHEEIQVTQNADTEELSSSGEYGQQLPDIHGETEIQTIHDDQDTTGVIEQESIPEVGEGVSEGMGIHHETVPDLKGETLTTSQAGIQEQPVTSAEGVKGDEQAVTSSVDVNLDQQLVSGAATEKGEEKPMSGEGTGSDKNRETSAEKVEESSPAGPEQEKVTQEPGIEQTVTGTVANVEQSVDDVIENNNVPNGERGGETNITGIQHAEVTERGQATESPVTVPLGQESATEASNDEKVTTESSKIEEKPIEHEQVSEAEKDSVPSTVQEPSTEEPKIEKPHLDHEQVTEKIKGEEVFTQEELVTERGKDSESSLQQEPVTEGAEGDEPLVTQHFVTEAIEGQEDNLEHEPTTQRVKGEETSEGQERVTEGMKAERPSVEQEPVTE</sequence>
<dbReference type="SUPFAM" id="SSF57603">
    <property type="entry name" value="FnI-like domain"/>
    <property type="match status" value="1"/>
</dbReference>
<feature type="region of interest" description="Disordered" evidence="1">
    <location>
        <begin position="152"/>
        <end position="181"/>
    </location>
</feature>
<dbReference type="SMART" id="SM00214">
    <property type="entry name" value="VWC"/>
    <property type="match status" value="1"/>
</dbReference>
<dbReference type="PANTHER" id="PTHR46439">
    <property type="entry name" value="CYSTEINE-RICH MOTOR NEURON 1 PROTEIN"/>
    <property type="match status" value="1"/>
</dbReference>
<feature type="region of interest" description="Disordered" evidence="1">
    <location>
        <begin position="264"/>
        <end position="565"/>
    </location>
</feature>
<gene>
    <name evidence="3" type="ORF">B7P43_G06275</name>
</gene>
<feature type="non-terminal residue" evidence="3">
    <location>
        <position position="565"/>
    </location>
</feature>
<comment type="caution">
    <text evidence="3">The sequence shown here is derived from an EMBL/GenBank/DDBJ whole genome shotgun (WGS) entry which is preliminary data.</text>
</comment>
<dbReference type="InterPro" id="IPR052624">
    <property type="entry name" value="CRIM1"/>
</dbReference>
<dbReference type="PANTHER" id="PTHR46439:SF1">
    <property type="entry name" value="CYSTEINE-RICH MOTOR NEURON 1 PROTEIN"/>
    <property type="match status" value="1"/>
</dbReference>
<dbReference type="Proteomes" id="UP000235965">
    <property type="component" value="Unassembled WGS sequence"/>
</dbReference>
<evidence type="ECO:0000313" key="4">
    <source>
        <dbReference type="Proteomes" id="UP000235965"/>
    </source>
</evidence>
<proteinExistence type="predicted"/>
<name>A0A2J7PVY5_9NEOP</name>
<accession>A0A2J7PVY5</accession>
<evidence type="ECO:0000313" key="3">
    <source>
        <dbReference type="EMBL" id="PNF20507.1"/>
    </source>
</evidence>
<feature type="compositionally biased region" description="Polar residues" evidence="1">
    <location>
        <begin position="282"/>
        <end position="296"/>
    </location>
</feature>